<dbReference type="Proteomes" id="UP000885750">
    <property type="component" value="Unassembled WGS sequence"/>
</dbReference>
<reference evidence="1" key="1">
    <citation type="journal article" date="2020" name="mSystems">
        <title>Genome- and Community-Level Interaction Insights into Carbon Utilization and Element Cycling Functions of Hydrothermarchaeota in Hydrothermal Sediment.</title>
        <authorList>
            <person name="Zhou Z."/>
            <person name="Liu Y."/>
            <person name="Xu W."/>
            <person name="Pan J."/>
            <person name="Luo Z.H."/>
            <person name="Li M."/>
        </authorList>
    </citation>
    <scope>NUCLEOTIDE SEQUENCE [LARGE SCALE GENOMIC DNA]</scope>
    <source>
        <strain evidence="1">HyVt-493</strain>
    </source>
</reference>
<dbReference type="EMBL" id="DRMS01000424">
    <property type="protein sequence ID" value="HFC93386.1"/>
    <property type="molecule type" value="Genomic_DNA"/>
</dbReference>
<accession>A0A7V2T4X2</accession>
<proteinExistence type="predicted"/>
<sequence length="371" mass="42918">MDNLFFVTLGFIFLGALLSNLTKWRKQDRVLKAINGFHTTIEMQNCKKIWGRTTIHSNGVELHFSREIHNSRGNPINSYILYREDIDQIRVIYRYQNELSEQNLALRNREIKDTCSPSLWPRTKRHLNVFFNNFSDAIGEALNVFLTRMKGGRGGMIFNTQGDYLKKMGTTALSAVGNAYDPILEQYVNQRVVVRLNDASKDEFCGFLKEYSSAWISVLDCNLTKNKELELDDIEHLTLLRDMDFAYMLYEGNENSFILEVIIRYFGAQPLALIEIVGEKYHRPINKTLKHKQSISFSLENLPNEVYESLAEDLLPLEFEMIATDRREGEPPESNLIYQSILPNFTLKYKVTSMGDVYLPRTLAVLRHSSS</sequence>
<dbReference type="AlphaFoldDB" id="A0A7V2T4X2"/>
<gene>
    <name evidence="1" type="ORF">ENJ51_11310</name>
</gene>
<evidence type="ECO:0000313" key="1">
    <source>
        <dbReference type="EMBL" id="HFC93386.1"/>
    </source>
</evidence>
<name>A0A7V2T4X2_LEUMU</name>
<protein>
    <submittedName>
        <fullName evidence="1">Uncharacterized protein</fullName>
    </submittedName>
</protein>
<organism evidence="1">
    <name type="scientific">Leucothrix mucor</name>
    <dbReference type="NCBI Taxonomy" id="45248"/>
    <lineage>
        <taxon>Bacteria</taxon>
        <taxon>Pseudomonadati</taxon>
        <taxon>Pseudomonadota</taxon>
        <taxon>Gammaproteobacteria</taxon>
        <taxon>Thiotrichales</taxon>
        <taxon>Thiotrichaceae</taxon>
        <taxon>Leucothrix</taxon>
    </lineage>
</organism>
<comment type="caution">
    <text evidence="1">The sequence shown here is derived from an EMBL/GenBank/DDBJ whole genome shotgun (WGS) entry which is preliminary data.</text>
</comment>